<comment type="caution">
    <text evidence="1">The sequence shown here is derived from an EMBL/GenBank/DDBJ whole genome shotgun (WGS) entry which is preliminary data.</text>
</comment>
<dbReference type="EMBL" id="SHKW01000001">
    <property type="protein sequence ID" value="RZU39145.1"/>
    <property type="molecule type" value="Genomic_DNA"/>
</dbReference>
<dbReference type="InterPro" id="IPR024019">
    <property type="entry name" value="CHP04096"/>
</dbReference>
<reference evidence="1 2" key="1">
    <citation type="submission" date="2019-02" db="EMBL/GenBank/DDBJ databases">
        <title>Genomic Encyclopedia of Archaeal and Bacterial Type Strains, Phase II (KMG-II): from individual species to whole genera.</title>
        <authorList>
            <person name="Goeker M."/>
        </authorList>
    </citation>
    <scope>NUCLEOTIDE SEQUENCE [LARGE SCALE GENOMIC DNA]</scope>
    <source>
        <strain evidence="1 2">DSM 18101</strain>
    </source>
</reference>
<keyword evidence="1" id="KW-0489">Methyltransferase</keyword>
<dbReference type="Proteomes" id="UP000292958">
    <property type="component" value="Unassembled WGS sequence"/>
</dbReference>
<keyword evidence="2" id="KW-1185">Reference proteome</keyword>
<dbReference type="GO" id="GO:0008168">
    <property type="term" value="F:methyltransferase activity"/>
    <property type="evidence" value="ECO:0007669"/>
    <property type="project" value="UniProtKB-KW"/>
</dbReference>
<proteinExistence type="predicted"/>
<evidence type="ECO:0000313" key="2">
    <source>
        <dbReference type="Proteomes" id="UP000292958"/>
    </source>
</evidence>
<dbReference type="RefSeq" id="WP_130417401.1">
    <property type="nucleotide sequence ID" value="NZ_SHKW01000001.1"/>
</dbReference>
<protein>
    <submittedName>
        <fullName evidence="1">DNA phosphorothioation-associated putative methyltransferase</fullName>
    </submittedName>
</protein>
<accession>A0A4Q7YQS4</accession>
<gene>
    <name evidence="1" type="ORF">BDD14_0484</name>
</gene>
<dbReference type="AlphaFoldDB" id="A0A4Q7YQS4"/>
<keyword evidence="1" id="KW-0808">Transferase</keyword>
<organism evidence="1 2">
    <name type="scientific">Edaphobacter modestus</name>
    <dbReference type="NCBI Taxonomy" id="388466"/>
    <lineage>
        <taxon>Bacteria</taxon>
        <taxon>Pseudomonadati</taxon>
        <taxon>Acidobacteriota</taxon>
        <taxon>Terriglobia</taxon>
        <taxon>Terriglobales</taxon>
        <taxon>Acidobacteriaceae</taxon>
        <taxon>Edaphobacter</taxon>
    </lineage>
</organism>
<evidence type="ECO:0000313" key="1">
    <source>
        <dbReference type="EMBL" id="RZU39145.1"/>
    </source>
</evidence>
<name>A0A4Q7YQS4_9BACT</name>
<dbReference type="OrthoDB" id="224775at2"/>
<sequence>MAVRVDQSLGDAPEFADGVLTKVGSFQKLYTQQEFKDYLRAVLGHQPHMASLGIAYIFKDSQTESDYLAQLSLYRPISFRETVRIEFSKDRTAQRYLALTRTLGRPPLGVEFKPLTRLIERYGSAQRVERIASTLLNADALASAREEKRVNFLTYIAMLRLQGLTPPPIRMLPDEIQADIKMLWPSYKTSIQAGTDFLFELGKPGIIQQQCKQAIVGKKLPDSLYIHKTAEAQLPPLLRLMILTARQIVGDVEYDLIKISLDGKKLSFLRYPDFEDIAHPELAYSVRVYLPTASYGIKNFSNSEPPPYFTGKNPFSIHSILAMRNLLSFRPKKRNWGCYRVQTSAPAKDGKHFSRKAM</sequence>
<dbReference type="NCBIfam" id="TIGR04096">
    <property type="entry name" value="dnd_rel_methyl"/>
    <property type="match status" value="1"/>
</dbReference>
<dbReference type="GO" id="GO:0032259">
    <property type="term" value="P:methylation"/>
    <property type="evidence" value="ECO:0007669"/>
    <property type="project" value="UniProtKB-KW"/>
</dbReference>